<sequence length="408" mass="45544">MSKRVLLHVGTPKTGTSYLQDVLFRNKRVLTSAGILYPADRFDAHFLAALDLMRLPWGGLEAEAVGAWDRLAEQVRRHDGTAIISHEILATASRAQAGRALASLGHGDGTEVHLVVSARDLVRQIPAEWQENVKHRAGLSFRAFLDQIRDPERSTRIATWFWGVQELPDILNRWGHELPPEQIHVVTVPPAGGPQQLLWKRFSIAFGLDGLDLDLQAERANPSLGVPETALVRRINRAANHDLGPSDYRPLVRELLAHQTLSRRTRSPRLALPPDLHPWVAEVTGSWTAEIEQRGYDVVGDLADLAGAPPVAASMADYADPDAPDETEVAAAGVDAIKALLLEGARLRHSEERLRQELHDAQMALERAYLRPTYRWREKTYRRLTSSRAGRGLLKVYRRVRGRSSRTA</sequence>
<comment type="caution">
    <text evidence="1">The sequence shown here is derived from an EMBL/GenBank/DDBJ whole genome shotgun (WGS) entry which is preliminary data.</text>
</comment>
<accession>A0ABS7UET2</accession>
<name>A0ABS7UET2_9ACTN</name>
<gene>
    <name evidence="1" type="ORF">K8U61_14215</name>
</gene>
<dbReference type="EMBL" id="JAIQZJ010000008">
    <property type="protein sequence ID" value="MBZ5739325.1"/>
    <property type="molecule type" value="Genomic_DNA"/>
</dbReference>
<reference evidence="1 2" key="1">
    <citation type="submission" date="2021-09" db="EMBL/GenBank/DDBJ databases">
        <title>Whole genome sequence of Nocardioides sp. GBK3QG-3.</title>
        <authorList>
            <person name="Tuo L."/>
        </authorList>
    </citation>
    <scope>NUCLEOTIDE SEQUENCE [LARGE SCALE GENOMIC DNA]</scope>
    <source>
        <strain evidence="1 2">GBK3QG-3</strain>
    </source>
</reference>
<dbReference type="RefSeq" id="WP_224123696.1">
    <property type="nucleotide sequence ID" value="NZ_JAIQZJ010000008.1"/>
</dbReference>
<dbReference type="Proteomes" id="UP000780875">
    <property type="component" value="Unassembled WGS sequence"/>
</dbReference>
<evidence type="ECO:0000313" key="2">
    <source>
        <dbReference type="Proteomes" id="UP000780875"/>
    </source>
</evidence>
<proteinExistence type="predicted"/>
<evidence type="ECO:0008006" key="3">
    <source>
        <dbReference type="Google" id="ProtNLM"/>
    </source>
</evidence>
<keyword evidence="2" id="KW-1185">Reference proteome</keyword>
<dbReference type="InterPro" id="IPR027417">
    <property type="entry name" value="P-loop_NTPase"/>
</dbReference>
<protein>
    <recommendedName>
        <fullName evidence="3">Sulfotransferase family protein</fullName>
    </recommendedName>
</protein>
<evidence type="ECO:0000313" key="1">
    <source>
        <dbReference type="EMBL" id="MBZ5739325.1"/>
    </source>
</evidence>
<dbReference type="Gene3D" id="3.40.50.300">
    <property type="entry name" value="P-loop containing nucleotide triphosphate hydrolases"/>
    <property type="match status" value="1"/>
</dbReference>
<organism evidence="1 2">
    <name type="scientific">Nocardioides mangrovi</name>
    <dbReference type="NCBI Taxonomy" id="2874580"/>
    <lineage>
        <taxon>Bacteria</taxon>
        <taxon>Bacillati</taxon>
        <taxon>Actinomycetota</taxon>
        <taxon>Actinomycetes</taxon>
        <taxon>Propionibacteriales</taxon>
        <taxon>Nocardioidaceae</taxon>
        <taxon>Nocardioides</taxon>
    </lineage>
</organism>
<dbReference type="SUPFAM" id="SSF52540">
    <property type="entry name" value="P-loop containing nucleoside triphosphate hydrolases"/>
    <property type="match status" value="1"/>
</dbReference>